<proteinExistence type="predicted"/>
<evidence type="ECO:0000313" key="1">
    <source>
        <dbReference type="EMBL" id="ARO87724.1"/>
    </source>
</evidence>
<accession>A0A1W6SPH7</accession>
<organism evidence="1 2">
    <name type="scientific">Nitrosospira lacus</name>
    <dbReference type="NCBI Taxonomy" id="1288494"/>
    <lineage>
        <taxon>Bacteria</taxon>
        <taxon>Pseudomonadati</taxon>
        <taxon>Pseudomonadota</taxon>
        <taxon>Betaproteobacteria</taxon>
        <taxon>Nitrosomonadales</taxon>
        <taxon>Nitrosomonadaceae</taxon>
        <taxon>Nitrosospira</taxon>
    </lineage>
</organism>
<name>A0A1W6SPH7_9PROT</name>
<sequence length="77" mass="9005">MKTAHKPYDNLEMLFAFHVSEKARARQEQYVLQFPEHLRELEKRHYTLERAVKEVLAEVAEVALLIKELESLPASGQ</sequence>
<reference evidence="1 2" key="1">
    <citation type="journal article" date="2015" name="Int. J. Syst. Evol. Microbiol.">
        <title>Nitrosospira lacus sp. nov., a psychrotolerant, ammonia-oxidizing bacterium from sandy lake sediment.</title>
        <authorList>
            <person name="Urakawa H."/>
            <person name="Garcia J.C."/>
            <person name="Nielsen J.L."/>
            <person name="Le V.Q."/>
            <person name="Kozlowski J.A."/>
            <person name="Stein L.Y."/>
            <person name="Lim C.K."/>
            <person name="Pommerening-Roser A."/>
            <person name="Martens-Habbena W."/>
            <person name="Stahl D.A."/>
            <person name="Klotz M.G."/>
        </authorList>
    </citation>
    <scope>NUCLEOTIDE SEQUENCE [LARGE SCALE GENOMIC DNA]</scope>
    <source>
        <strain evidence="1 2">APG3</strain>
    </source>
</reference>
<evidence type="ECO:0000313" key="2">
    <source>
        <dbReference type="Proteomes" id="UP000012179"/>
    </source>
</evidence>
<keyword evidence="2" id="KW-1185">Reference proteome</keyword>
<dbReference type="RefSeq" id="WP_004176953.1">
    <property type="nucleotide sequence ID" value="NZ_CP021106.3"/>
</dbReference>
<dbReference type="eggNOG" id="ENOG5032EVA">
    <property type="taxonomic scope" value="Bacteria"/>
</dbReference>
<gene>
    <name evidence="1" type="ORF">EBAPG3_008050</name>
</gene>
<dbReference type="AlphaFoldDB" id="A0A1W6SPH7"/>
<dbReference type="EMBL" id="CP021106">
    <property type="protein sequence ID" value="ARO87724.1"/>
    <property type="molecule type" value="Genomic_DNA"/>
</dbReference>
<dbReference type="KEGG" id="nlc:EBAPG3_008050"/>
<dbReference type="Proteomes" id="UP000012179">
    <property type="component" value="Chromosome"/>
</dbReference>
<protein>
    <submittedName>
        <fullName evidence="1">Uncharacterized protein</fullName>
    </submittedName>
</protein>